<keyword evidence="1" id="KW-1133">Transmembrane helix</keyword>
<dbReference type="InterPro" id="IPR010897">
    <property type="entry name" value="Spore_II_P"/>
</dbReference>
<comment type="caution">
    <text evidence="2">The sequence shown here is derived from an EMBL/GenBank/DDBJ whole genome shotgun (WGS) entry which is preliminary data.</text>
</comment>
<proteinExistence type="predicted"/>
<evidence type="ECO:0000256" key="1">
    <source>
        <dbReference type="SAM" id="Phobius"/>
    </source>
</evidence>
<dbReference type="NCBIfam" id="TIGR02867">
    <property type="entry name" value="spore_II_P"/>
    <property type="match status" value="1"/>
</dbReference>
<protein>
    <submittedName>
        <fullName evidence="2">Stage II sporulation protein P (SpoIIP)</fullName>
    </submittedName>
</protein>
<sequence>MHYQKNEKSKILIILLCISVIVIIFALNGAKLFYDNINIKDKFYKGILELSLPIKNNESIGDSNELNVGNNLLNNILRENTLNIIGREISTLSPYINENNNFNIDYGEHQFDRFVLKDDQVLEEENKTSNSVDMSSVTAFNPELKKEMSKKPEVLIYHTHTCESYKPYGTNIVDKDKNITAVGEELKKELEKYGISTIHDTTIHDLDTYDKSYERSRVTLDKYLKETKDFKLVIDMHRDSIENKEAVTTTINGENVARFMFVMAKKSPNFNENSKLVEKIRDISNKLYPGDKKNSSFNKGTFYYNYGRKYFNQDSTKNSVLIEVGSHVNTLDEAKASAKYLARIFAEEINGKK</sequence>
<dbReference type="EMBL" id="LHUR01000010">
    <property type="protein sequence ID" value="KOA21250.1"/>
    <property type="molecule type" value="Genomic_DNA"/>
</dbReference>
<dbReference type="RefSeq" id="WP_052219980.1">
    <property type="nucleotide sequence ID" value="NZ_LHUR01000010.1"/>
</dbReference>
<dbReference type="STRING" id="36844.SAMN04488501_107126"/>
<keyword evidence="1" id="KW-0812">Transmembrane</keyword>
<name>A0A0L6ZE55_9CLOT</name>
<evidence type="ECO:0000313" key="3">
    <source>
        <dbReference type="Proteomes" id="UP000037043"/>
    </source>
</evidence>
<dbReference type="AlphaFoldDB" id="A0A0L6ZE55"/>
<dbReference type="Gene3D" id="3.40.630.40">
    <property type="entry name" value="Zn-dependent exopeptidases"/>
    <property type="match status" value="1"/>
</dbReference>
<dbReference type="Pfam" id="PF07454">
    <property type="entry name" value="SpoIIP"/>
    <property type="match status" value="1"/>
</dbReference>
<feature type="transmembrane region" description="Helical" evidence="1">
    <location>
        <begin position="12"/>
        <end position="34"/>
    </location>
</feature>
<dbReference type="Proteomes" id="UP000037043">
    <property type="component" value="Unassembled WGS sequence"/>
</dbReference>
<keyword evidence="3" id="KW-1185">Reference proteome</keyword>
<keyword evidence="1" id="KW-0472">Membrane</keyword>
<dbReference type="PATRIC" id="fig|1121318.3.peg.385"/>
<gene>
    <name evidence="2" type="ORF">CLHOM_03800</name>
</gene>
<evidence type="ECO:0000313" key="2">
    <source>
        <dbReference type="EMBL" id="KOA21250.1"/>
    </source>
</evidence>
<organism evidence="2 3">
    <name type="scientific">Clostridium homopropionicum DSM 5847</name>
    <dbReference type="NCBI Taxonomy" id="1121318"/>
    <lineage>
        <taxon>Bacteria</taxon>
        <taxon>Bacillati</taxon>
        <taxon>Bacillota</taxon>
        <taxon>Clostridia</taxon>
        <taxon>Eubacteriales</taxon>
        <taxon>Clostridiaceae</taxon>
        <taxon>Clostridium</taxon>
    </lineage>
</organism>
<reference evidence="3" key="1">
    <citation type="submission" date="2015-08" db="EMBL/GenBank/DDBJ databases">
        <title>Genome sequence of the strict anaerobe Clostridium homopropionicum LuHBu1 (DSM 5847T).</title>
        <authorList>
            <person name="Poehlein A."/>
            <person name="Beck M."/>
            <person name="Schiel-Bengelsdorf B."/>
            <person name="Bengelsdorf F.R."/>
            <person name="Daniel R."/>
            <person name="Duerre P."/>
        </authorList>
    </citation>
    <scope>NUCLEOTIDE SEQUENCE [LARGE SCALE GENOMIC DNA]</scope>
    <source>
        <strain evidence="3">DSM 5847</strain>
    </source>
</reference>
<accession>A0A0L6ZE55</accession>